<reference evidence="2 3" key="1">
    <citation type="submission" date="2019-11" db="EMBL/GenBank/DDBJ databases">
        <title>Whole genome sequencing identifies a novel species of the genus Arsenicicoccus isolated from human blood.</title>
        <authorList>
            <person name="Jeong J.H."/>
            <person name="Kweon O.J."/>
            <person name="Kim H.R."/>
            <person name="Kim T.-H."/>
            <person name="Ha S.-M."/>
            <person name="Lee M.-K."/>
        </authorList>
    </citation>
    <scope>NUCLEOTIDE SEQUENCE [LARGE SCALE GENOMIC DNA]</scope>
    <source>
        <strain evidence="2 3">MKL-02</strain>
    </source>
</reference>
<feature type="domain" description="Nudix hydrolase" evidence="1">
    <location>
        <begin position="55"/>
        <end position="185"/>
    </location>
</feature>
<gene>
    <name evidence="2" type="ORF">GGG17_15530</name>
</gene>
<organism evidence="2 3">
    <name type="scientific">Arsenicicoccus cauae</name>
    <dbReference type="NCBI Taxonomy" id="2663847"/>
    <lineage>
        <taxon>Bacteria</taxon>
        <taxon>Bacillati</taxon>
        <taxon>Actinomycetota</taxon>
        <taxon>Actinomycetes</taxon>
        <taxon>Micrococcales</taxon>
        <taxon>Intrasporangiaceae</taxon>
        <taxon>Arsenicicoccus</taxon>
    </lineage>
</organism>
<dbReference type="SUPFAM" id="SSF55811">
    <property type="entry name" value="Nudix"/>
    <property type="match status" value="1"/>
</dbReference>
<evidence type="ECO:0000313" key="2">
    <source>
        <dbReference type="EMBL" id="MTB73344.1"/>
    </source>
</evidence>
<dbReference type="AlphaFoldDB" id="A0A6I3IAV0"/>
<evidence type="ECO:0000313" key="3">
    <source>
        <dbReference type="Proteomes" id="UP000431092"/>
    </source>
</evidence>
<dbReference type="InterPro" id="IPR000086">
    <property type="entry name" value="NUDIX_hydrolase_dom"/>
</dbReference>
<dbReference type="InterPro" id="IPR015797">
    <property type="entry name" value="NUDIX_hydrolase-like_dom_sf"/>
</dbReference>
<sequence length="189" mass="21104">MTAPARPGNLDDLRADAIRHLAQLSPVDAREASLRQEFLAHLERHPDAWWKHGPPAHLTASVLVLSQDRRQVLLTHHRKARTWFQLGGHAEPGDEDVVGVAQREGREESGIHGLRVDPRLVDLDRHALGAAFTVCREHLDLRFVAVVGDVSPVVSAESLDVAWWPVDRLPHPHSEELPRLIERAALRAA</sequence>
<name>A0A6I3IAV0_9MICO</name>
<evidence type="ECO:0000259" key="1">
    <source>
        <dbReference type="PROSITE" id="PS51462"/>
    </source>
</evidence>
<dbReference type="RefSeq" id="WP_288799023.1">
    <property type="nucleotide sequence ID" value="NZ_CP171001.1"/>
</dbReference>
<dbReference type="CDD" id="cd03674">
    <property type="entry name" value="NUDIX_Hydrolase"/>
    <property type="match status" value="1"/>
</dbReference>
<keyword evidence="3" id="KW-1185">Reference proteome</keyword>
<accession>A0A6I3IAV0</accession>
<protein>
    <submittedName>
        <fullName evidence="2">NUDIX domain-containing protein</fullName>
    </submittedName>
</protein>
<dbReference type="EMBL" id="WLVL01000057">
    <property type="protein sequence ID" value="MTB73344.1"/>
    <property type="molecule type" value="Genomic_DNA"/>
</dbReference>
<comment type="caution">
    <text evidence="2">The sequence shown here is derived from an EMBL/GenBank/DDBJ whole genome shotgun (WGS) entry which is preliminary data.</text>
</comment>
<dbReference type="Pfam" id="PF00293">
    <property type="entry name" value="NUDIX"/>
    <property type="match status" value="1"/>
</dbReference>
<dbReference type="Proteomes" id="UP000431092">
    <property type="component" value="Unassembled WGS sequence"/>
</dbReference>
<dbReference type="PROSITE" id="PS51462">
    <property type="entry name" value="NUDIX"/>
    <property type="match status" value="1"/>
</dbReference>
<proteinExistence type="predicted"/>
<dbReference type="Gene3D" id="3.90.79.10">
    <property type="entry name" value="Nucleoside Triphosphate Pyrophosphohydrolase"/>
    <property type="match status" value="1"/>
</dbReference>